<dbReference type="Proteomes" id="UP001174936">
    <property type="component" value="Unassembled WGS sequence"/>
</dbReference>
<keyword evidence="6" id="KW-1185">Reference proteome</keyword>
<dbReference type="InterPro" id="IPR015943">
    <property type="entry name" value="WD40/YVTN_repeat-like_dom_sf"/>
</dbReference>
<evidence type="ECO:0000256" key="1">
    <source>
        <dbReference type="ARBA" id="ARBA00022574"/>
    </source>
</evidence>
<feature type="repeat" description="WD" evidence="3">
    <location>
        <begin position="221"/>
        <end position="262"/>
    </location>
</feature>
<dbReference type="SMART" id="SM00320">
    <property type="entry name" value="WD40"/>
    <property type="match status" value="6"/>
</dbReference>
<dbReference type="InterPro" id="IPR036322">
    <property type="entry name" value="WD40_repeat_dom_sf"/>
</dbReference>
<accession>A0AA40CJA5</accession>
<dbReference type="GO" id="GO:0043130">
    <property type="term" value="F:ubiquitin binding"/>
    <property type="evidence" value="ECO:0007669"/>
    <property type="project" value="TreeGrafter"/>
</dbReference>
<feature type="region of interest" description="Disordered" evidence="4">
    <location>
        <begin position="635"/>
        <end position="778"/>
    </location>
</feature>
<organism evidence="5 6">
    <name type="scientific">Cercophora newfieldiana</name>
    <dbReference type="NCBI Taxonomy" id="92897"/>
    <lineage>
        <taxon>Eukaryota</taxon>
        <taxon>Fungi</taxon>
        <taxon>Dikarya</taxon>
        <taxon>Ascomycota</taxon>
        <taxon>Pezizomycotina</taxon>
        <taxon>Sordariomycetes</taxon>
        <taxon>Sordariomycetidae</taxon>
        <taxon>Sordariales</taxon>
        <taxon>Lasiosphaeriaceae</taxon>
        <taxon>Cercophora</taxon>
    </lineage>
</organism>
<dbReference type="EMBL" id="JAULSV010000007">
    <property type="protein sequence ID" value="KAK0639214.1"/>
    <property type="molecule type" value="Genomic_DNA"/>
</dbReference>
<dbReference type="PROSITE" id="PS00678">
    <property type="entry name" value="WD_REPEATS_1"/>
    <property type="match status" value="2"/>
</dbReference>
<dbReference type="CDD" id="cd17041">
    <property type="entry name" value="Ubl_WDR48"/>
    <property type="match status" value="1"/>
</dbReference>
<feature type="compositionally biased region" description="Pro residues" evidence="4">
    <location>
        <begin position="683"/>
        <end position="697"/>
    </location>
</feature>
<reference evidence="5" key="1">
    <citation type="submission" date="2023-06" db="EMBL/GenBank/DDBJ databases">
        <title>Genome-scale phylogeny and comparative genomics of the fungal order Sordariales.</title>
        <authorList>
            <consortium name="Lawrence Berkeley National Laboratory"/>
            <person name="Hensen N."/>
            <person name="Bonometti L."/>
            <person name="Westerberg I."/>
            <person name="Brannstrom I.O."/>
            <person name="Guillou S."/>
            <person name="Cros-Aarteil S."/>
            <person name="Calhoun S."/>
            <person name="Haridas S."/>
            <person name="Kuo A."/>
            <person name="Mondo S."/>
            <person name="Pangilinan J."/>
            <person name="Riley R."/>
            <person name="Labutti K."/>
            <person name="Andreopoulos B."/>
            <person name="Lipzen A."/>
            <person name="Chen C."/>
            <person name="Yanf M."/>
            <person name="Daum C."/>
            <person name="Ng V."/>
            <person name="Clum A."/>
            <person name="Steindorff A."/>
            <person name="Ohm R."/>
            <person name="Martin F."/>
            <person name="Silar P."/>
            <person name="Natvig D."/>
            <person name="Lalanne C."/>
            <person name="Gautier V."/>
            <person name="Ament-Velasquez S.L."/>
            <person name="Kruys A."/>
            <person name="Hutchinson M.I."/>
            <person name="Powell A.J."/>
            <person name="Barry K."/>
            <person name="Miller A.N."/>
            <person name="Grigoriev I.V."/>
            <person name="Debuchy R."/>
            <person name="Gladieux P."/>
            <person name="Thoren M.H."/>
            <person name="Johannesson H."/>
        </authorList>
    </citation>
    <scope>NUCLEOTIDE SEQUENCE</scope>
    <source>
        <strain evidence="5">SMH2532-1</strain>
    </source>
</reference>
<dbReference type="PANTHER" id="PTHR19862:SF14">
    <property type="entry name" value="WD REPEAT-CONTAINING PROTEIN 48"/>
    <property type="match status" value="1"/>
</dbReference>
<name>A0AA40CJA5_9PEZI</name>
<dbReference type="InterPro" id="IPR051246">
    <property type="entry name" value="WDR48"/>
</dbReference>
<dbReference type="GO" id="GO:0000724">
    <property type="term" value="P:double-strand break repair via homologous recombination"/>
    <property type="evidence" value="ECO:0007669"/>
    <property type="project" value="TreeGrafter"/>
</dbReference>
<dbReference type="PROSITE" id="PS50294">
    <property type="entry name" value="WD_REPEATS_REGION"/>
    <property type="match status" value="1"/>
</dbReference>
<dbReference type="Pfam" id="PF00400">
    <property type="entry name" value="WD40"/>
    <property type="match status" value="4"/>
</dbReference>
<evidence type="ECO:0000256" key="4">
    <source>
        <dbReference type="SAM" id="MobiDB-lite"/>
    </source>
</evidence>
<evidence type="ECO:0000256" key="2">
    <source>
        <dbReference type="ARBA" id="ARBA00022737"/>
    </source>
</evidence>
<protein>
    <submittedName>
        <fullName evidence="5">Uncharacterized protein</fullName>
    </submittedName>
</protein>
<dbReference type="InterPro" id="IPR001680">
    <property type="entry name" value="WD40_rpt"/>
</dbReference>
<feature type="repeat" description="WD" evidence="3">
    <location>
        <begin position="132"/>
        <end position="174"/>
    </location>
</feature>
<dbReference type="InterPro" id="IPR019775">
    <property type="entry name" value="WD40_repeat_CS"/>
</dbReference>
<feature type="region of interest" description="Disordered" evidence="4">
    <location>
        <begin position="367"/>
        <end position="386"/>
    </location>
</feature>
<keyword evidence="1 3" id="KW-0853">WD repeat</keyword>
<feature type="compositionally biased region" description="Low complexity" evidence="4">
    <location>
        <begin position="990"/>
        <end position="1000"/>
    </location>
</feature>
<dbReference type="CDD" id="cd00200">
    <property type="entry name" value="WD40"/>
    <property type="match status" value="1"/>
</dbReference>
<dbReference type="Gene3D" id="2.130.10.10">
    <property type="entry name" value="YVTN repeat-like/Quinoprotein amine dehydrogenase"/>
    <property type="match status" value="2"/>
</dbReference>
<dbReference type="Pfam" id="PF11816">
    <property type="entry name" value="DUF3337"/>
    <property type="match status" value="1"/>
</dbReference>
<gene>
    <name evidence="5" type="ORF">B0T16DRAFT_337404</name>
</gene>
<dbReference type="InterPro" id="IPR021772">
    <property type="entry name" value="WDR48/Bun107"/>
</dbReference>
<comment type="caution">
    <text evidence="5">The sequence shown here is derived from an EMBL/GenBank/DDBJ whole genome shotgun (WGS) entry which is preliminary data.</text>
</comment>
<proteinExistence type="predicted"/>
<dbReference type="AlphaFoldDB" id="A0AA40CJA5"/>
<evidence type="ECO:0000313" key="5">
    <source>
        <dbReference type="EMBL" id="KAK0639214.1"/>
    </source>
</evidence>
<evidence type="ECO:0000256" key="3">
    <source>
        <dbReference type="PROSITE-ProRule" id="PRU00221"/>
    </source>
</evidence>
<dbReference type="PROSITE" id="PS50082">
    <property type="entry name" value="WD_REPEATS_2"/>
    <property type="match status" value="4"/>
</dbReference>
<dbReference type="SUPFAM" id="SSF50978">
    <property type="entry name" value="WD40 repeat-like"/>
    <property type="match status" value="1"/>
</dbReference>
<feature type="region of interest" description="Disordered" evidence="4">
    <location>
        <begin position="986"/>
        <end position="1008"/>
    </location>
</feature>
<keyword evidence="2" id="KW-0677">Repeat</keyword>
<feature type="compositionally biased region" description="Basic and acidic residues" evidence="4">
    <location>
        <begin position="709"/>
        <end position="724"/>
    </location>
</feature>
<dbReference type="PANTHER" id="PTHR19862">
    <property type="entry name" value="WD REPEAT-CONTAINING PROTEIN 48"/>
    <property type="match status" value="1"/>
</dbReference>
<feature type="repeat" description="WD" evidence="3">
    <location>
        <begin position="88"/>
        <end position="119"/>
    </location>
</feature>
<feature type="compositionally biased region" description="Low complexity" evidence="4">
    <location>
        <begin position="698"/>
        <end position="707"/>
    </location>
</feature>
<sequence length="1008" mass="109378">MAKKARQRISYVLELPNSSPGGHRLGVNGLAVDRDNAILYSGGRDGVICAWNLNRDLLAPFGSYSSVVDSLSRANGTSKNATRFRAQTQAHTHWINDIALAQHHQAVVSASSDLLVKVWRPHGSDNKEPATIGQHADYVKCVATPSQSTSWVASGGLDRKIYLWDLAGGGKTMEIDVSGEDITEKGSVYALSVTHSILASGGPESIVRLWDPNTGKRITKFVGHTDNIRAILVNESGDMVLTASSDQTVKVWSVTAGRCMHTLTMHNDSVWSLFSDDPELGVFYSSDRSGLVVKTDVRGTLGELDDGISIAVAHENEGVSKVVALDNSIWTATSRSSINRWANVDTSADIQLPEVFKQHRASIATTRSRDSVVPHSLSPPPLNGSAKKTIPAKSILRISNTASFPPAITREEDESPAPVARRASQILADPVNSAVEPVHQLPEETIEGQFGLVKHRLLNDRRRVLTLDTAGDVLLWDLIKCRTIKSFGKRHLEDVEPEVNTLEAVAPWCSIDTSSGNLTVVLEPFNCFDAEMYADELTLEEPVDFRDDQRINLGKWVLRYLFANLIDEEIRRDEAFRHKLNHAVEKRMAAGRPNPGMVIAIPPPAGWSASGSPGTTPRPNGAMVPITPGYAIGVATPGSPLTHGADGLTTPLSPLDKRQSQVSRPSVEREDYFSDAINTPEPVATPGPAQTPAPAATPTPEAAKPPAENGKDKEKEKDKDKDNKAPSTPFGKKFRMGMSFGSKKLGRSASSAAAEKPAVVDEKAEESESSSNHEKEFEDSFLGVVQKIHNEYEKQLSDTPDDLIETRICPSLPNDTPVLKLPAGTKVIVQEETSGGSAELYRGTVATVGQDADVIEQRGPQWLGEVLLLNAIPPKDPVKVSFVLYPWKDELPAITAADGNNRLNANRMLRVKKILAYVAERIDPPVEGQEPDPEALKPEEYLDLYCNEQLLPITMTLATLRAHVWKGGNDIVLHYKANGRKEIPIPPPVAVEETPAAEATGQPAATTA</sequence>
<feature type="repeat" description="WD" evidence="3">
    <location>
        <begin position="20"/>
        <end position="54"/>
    </location>
</feature>
<evidence type="ECO:0000313" key="6">
    <source>
        <dbReference type="Proteomes" id="UP001174936"/>
    </source>
</evidence>